<dbReference type="Proteomes" id="UP001419268">
    <property type="component" value="Unassembled WGS sequence"/>
</dbReference>
<feature type="signal peptide" evidence="1">
    <location>
        <begin position="1"/>
        <end position="28"/>
    </location>
</feature>
<reference evidence="2 3" key="1">
    <citation type="submission" date="2024-01" db="EMBL/GenBank/DDBJ databases">
        <title>Genome assemblies of Stephania.</title>
        <authorList>
            <person name="Yang L."/>
        </authorList>
    </citation>
    <scope>NUCLEOTIDE SEQUENCE [LARGE SCALE GENOMIC DNA]</scope>
    <source>
        <strain evidence="2">JXDWG</strain>
        <tissue evidence="2">Leaf</tissue>
    </source>
</reference>
<accession>A0AAP0F072</accession>
<dbReference type="EMBL" id="JBBNAG010000010">
    <property type="protein sequence ID" value="KAK9100023.1"/>
    <property type="molecule type" value="Genomic_DNA"/>
</dbReference>
<protein>
    <submittedName>
        <fullName evidence="2">Uncharacterized protein</fullName>
    </submittedName>
</protein>
<dbReference type="AlphaFoldDB" id="A0AAP0F072"/>
<evidence type="ECO:0000256" key="1">
    <source>
        <dbReference type="SAM" id="SignalP"/>
    </source>
</evidence>
<sequence length="74" mass="8078">MKSLTPHSQFGFLSSLFIFFSIIELTSQLSRPSIPLAHDLELSASPLTSFTGFHDLQLPKALGPLSSPRHLLSA</sequence>
<organism evidence="2 3">
    <name type="scientific">Stephania cephalantha</name>
    <dbReference type="NCBI Taxonomy" id="152367"/>
    <lineage>
        <taxon>Eukaryota</taxon>
        <taxon>Viridiplantae</taxon>
        <taxon>Streptophyta</taxon>
        <taxon>Embryophyta</taxon>
        <taxon>Tracheophyta</taxon>
        <taxon>Spermatophyta</taxon>
        <taxon>Magnoliopsida</taxon>
        <taxon>Ranunculales</taxon>
        <taxon>Menispermaceae</taxon>
        <taxon>Menispermoideae</taxon>
        <taxon>Cissampelideae</taxon>
        <taxon>Stephania</taxon>
    </lineage>
</organism>
<keyword evidence="3" id="KW-1185">Reference proteome</keyword>
<evidence type="ECO:0000313" key="3">
    <source>
        <dbReference type="Proteomes" id="UP001419268"/>
    </source>
</evidence>
<feature type="chain" id="PRO_5042825034" evidence="1">
    <location>
        <begin position="29"/>
        <end position="74"/>
    </location>
</feature>
<keyword evidence="1" id="KW-0732">Signal</keyword>
<evidence type="ECO:0000313" key="2">
    <source>
        <dbReference type="EMBL" id="KAK9100023.1"/>
    </source>
</evidence>
<name>A0AAP0F072_9MAGN</name>
<proteinExistence type="predicted"/>
<comment type="caution">
    <text evidence="2">The sequence shown here is derived from an EMBL/GenBank/DDBJ whole genome shotgun (WGS) entry which is preliminary data.</text>
</comment>
<gene>
    <name evidence="2" type="ORF">Scep_023453</name>
</gene>